<dbReference type="RefSeq" id="XP_011132410.1">
    <property type="nucleotide sequence ID" value="XM_011134108.1"/>
</dbReference>
<evidence type="ECO:0000256" key="9">
    <source>
        <dbReference type="ARBA" id="ARBA00022833"/>
    </source>
</evidence>
<evidence type="ECO:0000256" key="1">
    <source>
        <dbReference type="ARBA" id="ARBA00004123"/>
    </source>
</evidence>
<keyword evidence="10" id="KW-0539">Nucleus</keyword>
<dbReference type="OrthoDB" id="8962942at2759"/>
<dbReference type="Pfam" id="PF12678">
    <property type="entry name" value="zf-rbx1"/>
    <property type="match status" value="1"/>
</dbReference>
<evidence type="ECO:0000313" key="13">
    <source>
        <dbReference type="EMBL" id="EZG45942.1"/>
    </source>
</evidence>
<dbReference type="GO" id="GO:0005737">
    <property type="term" value="C:cytoplasm"/>
    <property type="evidence" value="ECO:0007669"/>
    <property type="project" value="UniProtKB-SubCell"/>
</dbReference>
<gene>
    <name evidence="13" type="ORF">GNI_136150</name>
</gene>
<evidence type="ECO:0000259" key="12">
    <source>
        <dbReference type="PROSITE" id="PS50089"/>
    </source>
</evidence>
<dbReference type="VEuPathDB" id="CryptoDB:GNI_136150"/>
<dbReference type="GO" id="GO:0031463">
    <property type="term" value="C:Cul3-RING ubiquitin ligase complex"/>
    <property type="evidence" value="ECO:0007669"/>
    <property type="project" value="UniProtKB-ARBA"/>
</dbReference>
<evidence type="ECO:0000256" key="3">
    <source>
        <dbReference type="ARBA" id="ARBA00004906"/>
    </source>
</evidence>
<keyword evidence="14" id="KW-1185">Reference proteome</keyword>
<evidence type="ECO:0000256" key="5">
    <source>
        <dbReference type="ARBA" id="ARBA00022490"/>
    </source>
</evidence>
<dbReference type="eggNOG" id="KOG2930">
    <property type="taxonomic scope" value="Eukaryota"/>
</dbReference>
<proteinExistence type="inferred from homology"/>
<reference evidence="13" key="1">
    <citation type="submission" date="2013-12" db="EMBL/GenBank/DDBJ databases">
        <authorList>
            <person name="Omoto C.K."/>
            <person name="Sibley D."/>
            <person name="Venepally P."/>
            <person name="Hadjithomas M."/>
            <person name="Karamycheva S."/>
            <person name="Brunk B."/>
            <person name="Roos D."/>
            <person name="Caler E."/>
            <person name="Lorenzi H."/>
        </authorList>
    </citation>
    <scope>NUCLEOTIDE SEQUENCE</scope>
</reference>
<comment type="subcellular location">
    <subcellularLocation>
        <location evidence="2">Cytoplasm</location>
    </subcellularLocation>
    <subcellularLocation>
        <location evidence="1">Nucleus</location>
    </subcellularLocation>
</comment>
<evidence type="ECO:0000256" key="6">
    <source>
        <dbReference type="ARBA" id="ARBA00022723"/>
    </source>
</evidence>
<dbReference type="OMA" id="NACPLDN"/>
<evidence type="ECO:0000256" key="8">
    <source>
        <dbReference type="ARBA" id="ARBA00022786"/>
    </source>
</evidence>
<dbReference type="AlphaFoldDB" id="A0A023B0T4"/>
<dbReference type="InterPro" id="IPR024766">
    <property type="entry name" value="Znf_RING_H2"/>
</dbReference>
<evidence type="ECO:0000256" key="10">
    <source>
        <dbReference type="ARBA" id="ARBA00023242"/>
    </source>
</evidence>
<keyword evidence="9" id="KW-0862">Zinc</keyword>
<keyword evidence="8" id="KW-0833">Ubl conjugation pathway</keyword>
<keyword evidence="5" id="KW-0963">Cytoplasm</keyword>
<comment type="similarity">
    <text evidence="4">Belongs to the RING-box family.</text>
</comment>
<dbReference type="FunFam" id="3.30.40.10:FF:000273">
    <property type="entry name" value="E3 ubiquitin-protein ligase RBX1"/>
    <property type="match status" value="1"/>
</dbReference>
<comment type="caution">
    <text evidence="13">The sequence shown here is derived from an EMBL/GenBank/DDBJ whole genome shotgun (WGS) entry which is preliminary data.</text>
</comment>
<evidence type="ECO:0000256" key="11">
    <source>
        <dbReference type="PROSITE-ProRule" id="PRU00175"/>
    </source>
</evidence>
<dbReference type="CDD" id="cd16485">
    <property type="entry name" value="mRING-H2-C3H2C2D_RBX1"/>
    <property type="match status" value="1"/>
</dbReference>
<feature type="domain" description="RING-type" evidence="12">
    <location>
        <begin position="44"/>
        <end position="87"/>
    </location>
</feature>
<evidence type="ECO:0000256" key="7">
    <source>
        <dbReference type="ARBA" id="ARBA00022771"/>
    </source>
</evidence>
<dbReference type="Proteomes" id="UP000019763">
    <property type="component" value="Unassembled WGS sequence"/>
</dbReference>
<organism evidence="13 14">
    <name type="scientific">Gregarina niphandrodes</name>
    <name type="common">Septate eugregarine</name>
    <dbReference type="NCBI Taxonomy" id="110365"/>
    <lineage>
        <taxon>Eukaryota</taxon>
        <taxon>Sar</taxon>
        <taxon>Alveolata</taxon>
        <taxon>Apicomplexa</taxon>
        <taxon>Conoidasida</taxon>
        <taxon>Gregarinasina</taxon>
        <taxon>Eugregarinorida</taxon>
        <taxon>Gregarinidae</taxon>
        <taxon>Gregarina</taxon>
    </lineage>
</organism>
<evidence type="ECO:0000256" key="4">
    <source>
        <dbReference type="ARBA" id="ARBA00009273"/>
    </source>
</evidence>
<dbReference type="GO" id="GO:0005634">
    <property type="term" value="C:nucleus"/>
    <property type="evidence" value="ECO:0007669"/>
    <property type="project" value="UniProtKB-SubCell"/>
</dbReference>
<sequence length="97" mass="11212">MIAGASQPERPIFELKKWNAVALWSWDLEVDTCAICRNHTMDLCIDCQARADSASECTLAWGTCNHAFHLHCISRWLKTRQVCPLCNSNWEFQRYGH</sequence>
<dbReference type="PANTHER" id="PTHR11210">
    <property type="entry name" value="RING BOX"/>
    <property type="match status" value="1"/>
</dbReference>
<name>A0A023B0T4_GRENI</name>
<dbReference type="PROSITE" id="PS50089">
    <property type="entry name" value="ZF_RING_2"/>
    <property type="match status" value="1"/>
</dbReference>
<comment type="pathway">
    <text evidence="3">Protein modification; protein ubiquitination.</text>
</comment>
<keyword evidence="6" id="KW-0479">Metal-binding</keyword>
<dbReference type="InterPro" id="IPR001841">
    <property type="entry name" value="Znf_RING"/>
</dbReference>
<accession>A0A023B0T4</accession>
<keyword evidence="7 11" id="KW-0863">Zinc-finger</keyword>
<dbReference type="GO" id="GO:0008270">
    <property type="term" value="F:zinc ion binding"/>
    <property type="evidence" value="ECO:0007669"/>
    <property type="project" value="UniProtKB-KW"/>
</dbReference>
<evidence type="ECO:0000256" key="2">
    <source>
        <dbReference type="ARBA" id="ARBA00004496"/>
    </source>
</evidence>
<dbReference type="Gene3D" id="3.30.40.10">
    <property type="entry name" value="Zinc/RING finger domain, C3HC4 (zinc finger)"/>
    <property type="match status" value="1"/>
</dbReference>
<dbReference type="EMBL" id="AFNH02001007">
    <property type="protein sequence ID" value="EZG45942.1"/>
    <property type="molecule type" value="Genomic_DNA"/>
</dbReference>
<dbReference type="SUPFAM" id="SSF57850">
    <property type="entry name" value="RING/U-box"/>
    <property type="match status" value="1"/>
</dbReference>
<evidence type="ECO:0000313" key="14">
    <source>
        <dbReference type="Proteomes" id="UP000019763"/>
    </source>
</evidence>
<dbReference type="GeneID" id="22914834"/>
<dbReference type="InterPro" id="IPR013083">
    <property type="entry name" value="Znf_RING/FYVE/PHD"/>
</dbReference>
<protein>
    <submittedName>
        <fullName evidence="13">Ring box protein 1</fullName>
    </submittedName>
</protein>
<dbReference type="InterPro" id="IPR051031">
    <property type="entry name" value="RING-box_E3_Ubiquitin_Ligase"/>
</dbReference>